<keyword evidence="6" id="KW-1185">Reference proteome</keyword>
<dbReference type="InterPro" id="IPR013708">
    <property type="entry name" value="Shikimate_DH-bd_N"/>
</dbReference>
<accession>A0ABV3ZFE3</accession>
<evidence type="ECO:0000256" key="2">
    <source>
        <dbReference type="ARBA" id="ARBA00023002"/>
    </source>
</evidence>
<dbReference type="InterPro" id="IPR046346">
    <property type="entry name" value="Aminoacid_DH-like_N_sf"/>
</dbReference>
<keyword evidence="3" id="KW-0057">Aromatic amino acid biosynthesis</keyword>
<dbReference type="EMBL" id="JAULBC010000002">
    <property type="protein sequence ID" value="MEX6687929.1"/>
    <property type="molecule type" value="Genomic_DNA"/>
</dbReference>
<dbReference type="InterPro" id="IPR036291">
    <property type="entry name" value="NAD(P)-bd_dom_sf"/>
</dbReference>
<organism evidence="5 6">
    <name type="scientific">Danxiaibacter flavus</name>
    <dbReference type="NCBI Taxonomy" id="3049108"/>
    <lineage>
        <taxon>Bacteria</taxon>
        <taxon>Pseudomonadati</taxon>
        <taxon>Bacteroidota</taxon>
        <taxon>Chitinophagia</taxon>
        <taxon>Chitinophagales</taxon>
        <taxon>Chitinophagaceae</taxon>
        <taxon>Danxiaibacter</taxon>
    </lineage>
</organism>
<gene>
    <name evidence="5" type="ORF">QTN47_10510</name>
</gene>
<dbReference type="Gene3D" id="3.40.50.10860">
    <property type="entry name" value="Leucine Dehydrogenase, chain A, domain 1"/>
    <property type="match status" value="1"/>
</dbReference>
<evidence type="ECO:0000259" key="4">
    <source>
        <dbReference type="Pfam" id="PF08501"/>
    </source>
</evidence>
<dbReference type="InterPro" id="IPR022893">
    <property type="entry name" value="Shikimate_DH_fam"/>
</dbReference>
<proteinExistence type="predicted"/>
<dbReference type="PANTHER" id="PTHR21089:SF1">
    <property type="entry name" value="BIFUNCTIONAL 3-DEHYDROQUINATE DEHYDRATASE_SHIKIMATE DEHYDROGENASE, CHLOROPLASTIC"/>
    <property type="match status" value="1"/>
</dbReference>
<keyword evidence="3" id="KW-0028">Amino-acid biosynthesis</keyword>
<evidence type="ECO:0000256" key="3">
    <source>
        <dbReference type="ARBA" id="ARBA00023141"/>
    </source>
</evidence>
<comment type="pathway">
    <text evidence="1">Metabolic intermediate biosynthesis; chorismate biosynthesis; chorismate from D-erythrose 4-phosphate and phosphoenolpyruvate: step 4/7.</text>
</comment>
<dbReference type="CDD" id="cd01065">
    <property type="entry name" value="NAD_bind_Shikimate_DH"/>
    <property type="match status" value="1"/>
</dbReference>
<protein>
    <submittedName>
        <fullName evidence="5">Shikimate dehydrogenase</fullName>
    </submittedName>
</protein>
<comment type="caution">
    <text evidence="5">The sequence shown here is derived from an EMBL/GenBank/DDBJ whole genome shotgun (WGS) entry which is preliminary data.</text>
</comment>
<dbReference type="Proteomes" id="UP001560573">
    <property type="component" value="Unassembled WGS sequence"/>
</dbReference>
<dbReference type="PANTHER" id="PTHR21089">
    <property type="entry name" value="SHIKIMATE DEHYDROGENASE"/>
    <property type="match status" value="1"/>
</dbReference>
<evidence type="ECO:0000313" key="5">
    <source>
        <dbReference type="EMBL" id="MEX6687929.1"/>
    </source>
</evidence>
<dbReference type="RefSeq" id="WP_369329329.1">
    <property type="nucleotide sequence ID" value="NZ_JAULBC010000002.1"/>
</dbReference>
<keyword evidence="2" id="KW-0560">Oxidoreductase</keyword>
<dbReference type="Gene3D" id="3.40.50.720">
    <property type="entry name" value="NAD(P)-binding Rossmann-like Domain"/>
    <property type="match status" value="1"/>
</dbReference>
<dbReference type="SUPFAM" id="SSF53223">
    <property type="entry name" value="Aminoacid dehydrogenase-like, N-terminal domain"/>
    <property type="match status" value="1"/>
</dbReference>
<name>A0ABV3ZFE3_9BACT</name>
<dbReference type="Pfam" id="PF08501">
    <property type="entry name" value="Shikimate_dh_N"/>
    <property type="match status" value="1"/>
</dbReference>
<evidence type="ECO:0000256" key="1">
    <source>
        <dbReference type="ARBA" id="ARBA00004871"/>
    </source>
</evidence>
<dbReference type="SUPFAM" id="SSF51735">
    <property type="entry name" value="NAD(P)-binding Rossmann-fold domains"/>
    <property type="match status" value="1"/>
</dbReference>
<sequence>MPKYGLIGYPLGHSFSQKYFTEKFLQEGIENVSFENFSIPSIEDLDDVLLNNPDLKGLAVTIPYKKQVMDYLDETDAAVKQIGACNCITIRNGKLTGYNTDIIGFEQSFIRHLQPHHKQALILGTGGAALAIEYVLNKLSIPFQYVSRRQQDNTITYSSITESIIDNHKIIINCTPLGTYPEVNECPPLPYEFLTERHYLYDLVYNPPLTRFLKEGAERGAVIQNGYDMLVLQAEANWEIWNAS</sequence>
<reference evidence="5 6" key="1">
    <citation type="submission" date="2023-07" db="EMBL/GenBank/DDBJ databases">
        <authorList>
            <person name="Lian W.-H."/>
        </authorList>
    </citation>
    <scope>NUCLEOTIDE SEQUENCE [LARGE SCALE GENOMIC DNA]</scope>
    <source>
        <strain evidence="5 6">SYSU DXS3180</strain>
    </source>
</reference>
<evidence type="ECO:0000313" key="6">
    <source>
        <dbReference type="Proteomes" id="UP001560573"/>
    </source>
</evidence>
<feature type="domain" description="Shikimate dehydrogenase substrate binding N-terminal" evidence="4">
    <location>
        <begin position="6"/>
        <end position="88"/>
    </location>
</feature>